<keyword evidence="3" id="KW-1185">Reference proteome</keyword>
<keyword evidence="1" id="KW-0732">Signal</keyword>
<gene>
    <name evidence="2" type="ORF">CPB84DRAFT_1690840</name>
</gene>
<proteinExistence type="predicted"/>
<organism evidence="2 3">
    <name type="scientific">Gymnopilus junonius</name>
    <name type="common">Spectacular rustgill mushroom</name>
    <name type="synonym">Gymnopilus spectabilis subsp. junonius</name>
    <dbReference type="NCBI Taxonomy" id="109634"/>
    <lineage>
        <taxon>Eukaryota</taxon>
        <taxon>Fungi</taxon>
        <taxon>Dikarya</taxon>
        <taxon>Basidiomycota</taxon>
        <taxon>Agaricomycotina</taxon>
        <taxon>Agaricomycetes</taxon>
        <taxon>Agaricomycetidae</taxon>
        <taxon>Agaricales</taxon>
        <taxon>Agaricineae</taxon>
        <taxon>Hymenogastraceae</taxon>
        <taxon>Gymnopilus</taxon>
    </lineage>
</organism>
<accession>A0A9P5N963</accession>
<reference evidence="2" key="1">
    <citation type="submission" date="2020-11" db="EMBL/GenBank/DDBJ databases">
        <authorList>
            <consortium name="DOE Joint Genome Institute"/>
            <person name="Ahrendt S."/>
            <person name="Riley R."/>
            <person name="Andreopoulos W."/>
            <person name="LaButti K."/>
            <person name="Pangilinan J."/>
            <person name="Ruiz-duenas F.J."/>
            <person name="Barrasa J.M."/>
            <person name="Sanchez-Garcia M."/>
            <person name="Camarero S."/>
            <person name="Miyauchi S."/>
            <person name="Serrano A."/>
            <person name="Linde D."/>
            <person name="Babiker R."/>
            <person name="Drula E."/>
            <person name="Ayuso-Fernandez I."/>
            <person name="Pacheco R."/>
            <person name="Padilla G."/>
            <person name="Ferreira P."/>
            <person name="Barriuso J."/>
            <person name="Kellner H."/>
            <person name="Castanera R."/>
            <person name="Alfaro M."/>
            <person name="Ramirez L."/>
            <person name="Pisabarro A.G."/>
            <person name="Kuo A."/>
            <person name="Tritt A."/>
            <person name="Lipzen A."/>
            <person name="He G."/>
            <person name="Yan M."/>
            <person name="Ng V."/>
            <person name="Cullen D."/>
            <person name="Martin F."/>
            <person name="Rosso M.-N."/>
            <person name="Henrissat B."/>
            <person name="Hibbett D."/>
            <person name="Martinez A.T."/>
            <person name="Grigoriev I.V."/>
        </authorList>
    </citation>
    <scope>NUCLEOTIDE SEQUENCE</scope>
    <source>
        <strain evidence="2">AH 44721</strain>
    </source>
</reference>
<dbReference type="AlphaFoldDB" id="A0A9P5N963"/>
<feature type="chain" id="PRO_5040133408" evidence="1">
    <location>
        <begin position="23"/>
        <end position="132"/>
    </location>
</feature>
<dbReference type="Proteomes" id="UP000724874">
    <property type="component" value="Unassembled WGS sequence"/>
</dbReference>
<dbReference type="EMBL" id="JADNYJ010000241">
    <property type="protein sequence ID" value="KAF8873322.1"/>
    <property type="molecule type" value="Genomic_DNA"/>
</dbReference>
<comment type="caution">
    <text evidence="2">The sequence shown here is derived from an EMBL/GenBank/DDBJ whole genome shotgun (WGS) entry which is preliminary data.</text>
</comment>
<dbReference type="OrthoDB" id="2317741at2759"/>
<evidence type="ECO:0000313" key="3">
    <source>
        <dbReference type="Proteomes" id="UP000724874"/>
    </source>
</evidence>
<evidence type="ECO:0000256" key="1">
    <source>
        <dbReference type="SAM" id="SignalP"/>
    </source>
</evidence>
<sequence>MKFTIFTTFITFLAASLNSVSCFPVLEQRDVFVPPVTFPKKSTIWRVGECQHVSWDTTHHPVNITNKVGRIFLRKGEFTTPLILANNFDILLGKIAVTVPWVEDGHDYQVVVFGDSGNFSPYFTITGSGVEW</sequence>
<feature type="signal peptide" evidence="1">
    <location>
        <begin position="1"/>
        <end position="22"/>
    </location>
</feature>
<protein>
    <submittedName>
        <fullName evidence="2">Uncharacterized protein</fullName>
    </submittedName>
</protein>
<name>A0A9P5N963_GYMJU</name>
<evidence type="ECO:0000313" key="2">
    <source>
        <dbReference type="EMBL" id="KAF8873322.1"/>
    </source>
</evidence>